<dbReference type="EMBL" id="QOIM01000032">
    <property type="protein sequence ID" value="RCG18772.1"/>
    <property type="molecule type" value="Genomic_DNA"/>
</dbReference>
<dbReference type="SMART" id="SM00331">
    <property type="entry name" value="PP2C_SIG"/>
    <property type="match status" value="1"/>
</dbReference>
<dbReference type="Pfam" id="PF08448">
    <property type="entry name" value="PAS_4"/>
    <property type="match status" value="1"/>
</dbReference>
<dbReference type="Pfam" id="PF07228">
    <property type="entry name" value="SpoIIE"/>
    <property type="match status" value="1"/>
</dbReference>
<dbReference type="PROSITE" id="PS51746">
    <property type="entry name" value="PPM_2"/>
    <property type="match status" value="1"/>
</dbReference>
<dbReference type="InterPro" id="IPR013656">
    <property type="entry name" value="PAS_4"/>
</dbReference>
<evidence type="ECO:0000256" key="2">
    <source>
        <dbReference type="SAM" id="MobiDB-lite"/>
    </source>
</evidence>
<dbReference type="InterPro" id="IPR001932">
    <property type="entry name" value="PPM-type_phosphatase-like_dom"/>
</dbReference>
<evidence type="ECO:0000313" key="4">
    <source>
        <dbReference type="EMBL" id="RCG18772.1"/>
    </source>
</evidence>
<evidence type="ECO:0000256" key="1">
    <source>
        <dbReference type="ARBA" id="ARBA00022801"/>
    </source>
</evidence>
<organism evidence="4 5">
    <name type="scientific">Streptomyces reniochalinae</name>
    <dbReference type="NCBI Taxonomy" id="2250578"/>
    <lineage>
        <taxon>Bacteria</taxon>
        <taxon>Bacillati</taxon>
        <taxon>Actinomycetota</taxon>
        <taxon>Actinomycetes</taxon>
        <taxon>Kitasatosporales</taxon>
        <taxon>Streptomycetaceae</taxon>
        <taxon>Streptomyces</taxon>
    </lineage>
</organism>
<dbReference type="Gene3D" id="3.30.450.20">
    <property type="entry name" value="PAS domain"/>
    <property type="match status" value="1"/>
</dbReference>
<proteinExistence type="predicted"/>
<dbReference type="PANTHER" id="PTHR43156:SF2">
    <property type="entry name" value="STAGE II SPORULATION PROTEIN E"/>
    <property type="match status" value="1"/>
</dbReference>
<sequence>MCPFCPEAGRERVTSPEIDYAALFAASPSAYALLGPDLVIRDVNRAYLELTLRIRDELVGKHIFDVFPENRADPEADGIRSLKSSLHRVITFRKVDVIPLQKYDIPVAGKPGVFEERWWHTVNTPLLAPDGSVEAVLCREEDMTGFIRSYQEQHGSIPALTEATADGADLPSRDGTQVAAREGAQPADPPTGKTAPDLTTQLYARAQELVRINEELRRSNAQERQVALTLQEAMLYSPGLPRPNVAVRYLPAAGTLNVCGDWYDVTDTHEGRFAAAVGDVVGHGLEAAAVMGMLRSALSAAMRATDGPARALQVLGLYAGTVEGAMNATAVKVVVDSQHRTLTYSSAGHPPPILRRPDGSCELLDQATDPPLATRADEAEPRAQATRAYTPGDVLVLYTDGLIERRDEDIDTGLARLTAAVSERGGLGPEDLADALLAGLGVSEGSVDDVALVVIRL</sequence>
<dbReference type="SMART" id="SM00091">
    <property type="entry name" value="PAS"/>
    <property type="match status" value="1"/>
</dbReference>
<feature type="region of interest" description="Disordered" evidence="2">
    <location>
        <begin position="165"/>
        <end position="196"/>
    </location>
</feature>
<feature type="domain" description="PPM-type phosphatase" evidence="3">
    <location>
        <begin position="244"/>
        <end position="457"/>
    </location>
</feature>
<name>A0A367EM63_9ACTN</name>
<dbReference type="OrthoDB" id="118142at2"/>
<dbReference type="RefSeq" id="WP_114015679.1">
    <property type="nucleotide sequence ID" value="NZ_QOIM01000032.1"/>
</dbReference>
<dbReference type="Proteomes" id="UP000253507">
    <property type="component" value="Unassembled WGS sequence"/>
</dbReference>
<reference evidence="4 5" key="1">
    <citation type="submission" date="2018-06" db="EMBL/GenBank/DDBJ databases">
        <title>Streptomyces reniochalinae sp. nov. and Streptomyces diacarnus sp. nov. from marine sponges.</title>
        <authorList>
            <person name="Li L."/>
        </authorList>
    </citation>
    <scope>NUCLEOTIDE SEQUENCE [LARGE SCALE GENOMIC DNA]</scope>
    <source>
        <strain evidence="4 5">LHW50302</strain>
    </source>
</reference>
<dbReference type="AlphaFoldDB" id="A0A367EM63"/>
<dbReference type="PANTHER" id="PTHR43156">
    <property type="entry name" value="STAGE II SPORULATION PROTEIN E-RELATED"/>
    <property type="match status" value="1"/>
</dbReference>
<protein>
    <submittedName>
        <fullName evidence="4">PAS domain-containing protein</fullName>
    </submittedName>
</protein>
<evidence type="ECO:0000313" key="5">
    <source>
        <dbReference type="Proteomes" id="UP000253507"/>
    </source>
</evidence>
<comment type="caution">
    <text evidence="4">The sequence shown here is derived from an EMBL/GenBank/DDBJ whole genome shotgun (WGS) entry which is preliminary data.</text>
</comment>
<accession>A0A367EM63</accession>
<keyword evidence="1" id="KW-0378">Hydrolase</keyword>
<dbReference type="GO" id="GO:0016791">
    <property type="term" value="F:phosphatase activity"/>
    <property type="evidence" value="ECO:0007669"/>
    <property type="project" value="TreeGrafter"/>
</dbReference>
<dbReference type="InterPro" id="IPR035965">
    <property type="entry name" value="PAS-like_dom_sf"/>
</dbReference>
<dbReference type="Gene3D" id="3.60.40.10">
    <property type="entry name" value="PPM-type phosphatase domain"/>
    <property type="match status" value="1"/>
</dbReference>
<dbReference type="InterPro" id="IPR036457">
    <property type="entry name" value="PPM-type-like_dom_sf"/>
</dbReference>
<dbReference type="CDD" id="cd00130">
    <property type="entry name" value="PAS"/>
    <property type="match status" value="1"/>
</dbReference>
<gene>
    <name evidence="4" type="ORF">DQ392_12670</name>
</gene>
<dbReference type="SUPFAM" id="SSF81606">
    <property type="entry name" value="PP2C-like"/>
    <property type="match status" value="1"/>
</dbReference>
<keyword evidence="5" id="KW-1185">Reference proteome</keyword>
<evidence type="ECO:0000259" key="3">
    <source>
        <dbReference type="PROSITE" id="PS51746"/>
    </source>
</evidence>
<dbReference type="SUPFAM" id="SSF55785">
    <property type="entry name" value="PYP-like sensor domain (PAS domain)"/>
    <property type="match status" value="1"/>
</dbReference>
<dbReference type="InterPro" id="IPR000014">
    <property type="entry name" value="PAS"/>
</dbReference>
<dbReference type="InterPro" id="IPR052016">
    <property type="entry name" value="Bact_Sigma-Reg"/>
</dbReference>